<protein>
    <submittedName>
        <fullName evidence="7">Putative MFS family arabinose efflux permease</fullName>
    </submittedName>
</protein>
<keyword evidence="4 5" id="KW-0472">Membrane</keyword>
<sequence>MLWLTYAPVTTEAAHHYGVSIGAIGWLSQIFPMLYVLLALPMGRIIDRWLPQGLAAGAALTAIGAIIRLGGASFAVVLIGQVLIAIAQPLILNAVTRLPASYLRPESRATGIAVASAGTFAGMVCALLLGALIGGRQIYTLLVVQAALGVAAAIWLTAALRIRREHAPVDAERVALRRVLGDPLIRILTGMVLAGFGVFVAMTTWLQPLLAPAGITETQAGLLLLTMVLAGVIGAAVLPTAIVRAHGERAFLCIAVAAAALCCLLLAVVPTLPTAFLAVIIVGAALLTALPVILEIAERRAGPAGGSATALLWMAGNFGGLLVAVIVQLLVHQPAVSFVVMSACLVAALPLLRPLRDYLPRPRQ</sequence>
<feature type="transmembrane region" description="Helical" evidence="5">
    <location>
        <begin position="183"/>
        <end position="202"/>
    </location>
</feature>
<evidence type="ECO:0000313" key="7">
    <source>
        <dbReference type="EMBL" id="PRZ40793.1"/>
    </source>
</evidence>
<dbReference type="InterPro" id="IPR049680">
    <property type="entry name" value="FLVCR1-2_SLC49-like"/>
</dbReference>
<dbReference type="InterPro" id="IPR011701">
    <property type="entry name" value="MFS"/>
</dbReference>
<name>A0A2T0ZWT3_9ACTN</name>
<evidence type="ECO:0000256" key="3">
    <source>
        <dbReference type="ARBA" id="ARBA00022989"/>
    </source>
</evidence>
<organism evidence="7 8">
    <name type="scientific">Antricoccus suffuscus</name>
    <dbReference type="NCBI Taxonomy" id="1629062"/>
    <lineage>
        <taxon>Bacteria</taxon>
        <taxon>Bacillati</taxon>
        <taxon>Actinomycetota</taxon>
        <taxon>Actinomycetes</taxon>
        <taxon>Geodermatophilales</taxon>
        <taxon>Antricoccaceae</taxon>
        <taxon>Antricoccus</taxon>
    </lineage>
</organism>
<keyword evidence="3 5" id="KW-1133">Transmembrane helix</keyword>
<dbReference type="GO" id="GO:0022857">
    <property type="term" value="F:transmembrane transporter activity"/>
    <property type="evidence" value="ECO:0007669"/>
    <property type="project" value="InterPro"/>
</dbReference>
<dbReference type="SUPFAM" id="SSF103473">
    <property type="entry name" value="MFS general substrate transporter"/>
    <property type="match status" value="1"/>
</dbReference>
<dbReference type="PROSITE" id="PS50850">
    <property type="entry name" value="MFS"/>
    <property type="match status" value="1"/>
</dbReference>
<feature type="transmembrane region" description="Helical" evidence="5">
    <location>
        <begin position="20"/>
        <end position="40"/>
    </location>
</feature>
<dbReference type="InterPro" id="IPR036259">
    <property type="entry name" value="MFS_trans_sf"/>
</dbReference>
<dbReference type="EMBL" id="PVUE01000014">
    <property type="protein sequence ID" value="PRZ40793.1"/>
    <property type="molecule type" value="Genomic_DNA"/>
</dbReference>
<accession>A0A2T0ZWT3</accession>
<dbReference type="Pfam" id="PF07690">
    <property type="entry name" value="MFS_1"/>
    <property type="match status" value="1"/>
</dbReference>
<dbReference type="Gene3D" id="1.20.1250.20">
    <property type="entry name" value="MFS general substrate transporter like domains"/>
    <property type="match status" value="2"/>
</dbReference>
<reference evidence="7 8" key="1">
    <citation type="submission" date="2018-03" db="EMBL/GenBank/DDBJ databases">
        <title>Genomic Encyclopedia of Archaeal and Bacterial Type Strains, Phase II (KMG-II): from individual species to whole genera.</title>
        <authorList>
            <person name="Goeker M."/>
        </authorList>
    </citation>
    <scope>NUCLEOTIDE SEQUENCE [LARGE SCALE GENOMIC DNA]</scope>
    <source>
        <strain evidence="7 8">DSM 100065</strain>
    </source>
</reference>
<evidence type="ECO:0000256" key="5">
    <source>
        <dbReference type="SAM" id="Phobius"/>
    </source>
</evidence>
<proteinExistence type="predicted"/>
<dbReference type="AlphaFoldDB" id="A0A2T0ZWT3"/>
<evidence type="ECO:0000313" key="8">
    <source>
        <dbReference type="Proteomes" id="UP000237752"/>
    </source>
</evidence>
<feature type="transmembrane region" description="Helical" evidence="5">
    <location>
        <begin position="222"/>
        <end position="243"/>
    </location>
</feature>
<feature type="transmembrane region" description="Helical" evidence="5">
    <location>
        <begin position="250"/>
        <end position="269"/>
    </location>
</feature>
<dbReference type="Proteomes" id="UP000237752">
    <property type="component" value="Unassembled WGS sequence"/>
</dbReference>
<dbReference type="PANTHER" id="PTHR10924:SF6">
    <property type="entry name" value="SOLUTE CARRIER FAMILY 49 MEMBER A3"/>
    <property type="match status" value="1"/>
</dbReference>
<comment type="subcellular location">
    <subcellularLocation>
        <location evidence="1">Cell membrane</location>
        <topology evidence="1">Multi-pass membrane protein</topology>
    </subcellularLocation>
</comment>
<gene>
    <name evidence="7" type="ORF">CLV47_11490</name>
</gene>
<evidence type="ECO:0000256" key="1">
    <source>
        <dbReference type="ARBA" id="ARBA00004651"/>
    </source>
</evidence>
<evidence type="ECO:0000259" key="6">
    <source>
        <dbReference type="PROSITE" id="PS50850"/>
    </source>
</evidence>
<feature type="transmembrane region" description="Helical" evidence="5">
    <location>
        <begin position="139"/>
        <end position="162"/>
    </location>
</feature>
<feature type="transmembrane region" description="Helical" evidence="5">
    <location>
        <begin position="336"/>
        <end position="355"/>
    </location>
</feature>
<dbReference type="PANTHER" id="PTHR10924">
    <property type="entry name" value="MAJOR FACILITATOR SUPERFAMILY PROTEIN-RELATED"/>
    <property type="match status" value="1"/>
</dbReference>
<feature type="transmembrane region" description="Helical" evidence="5">
    <location>
        <begin position="112"/>
        <end position="133"/>
    </location>
</feature>
<evidence type="ECO:0000256" key="4">
    <source>
        <dbReference type="ARBA" id="ARBA00023136"/>
    </source>
</evidence>
<evidence type="ECO:0000256" key="2">
    <source>
        <dbReference type="ARBA" id="ARBA00022692"/>
    </source>
</evidence>
<feature type="transmembrane region" description="Helical" evidence="5">
    <location>
        <begin position="73"/>
        <end position="92"/>
    </location>
</feature>
<comment type="caution">
    <text evidence="7">The sequence shown here is derived from an EMBL/GenBank/DDBJ whole genome shotgun (WGS) entry which is preliminary data.</text>
</comment>
<feature type="transmembrane region" description="Helical" evidence="5">
    <location>
        <begin position="309"/>
        <end position="330"/>
    </location>
</feature>
<keyword evidence="8" id="KW-1185">Reference proteome</keyword>
<feature type="domain" description="Major facilitator superfamily (MFS) profile" evidence="6">
    <location>
        <begin position="1"/>
        <end position="360"/>
    </location>
</feature>
<keyword evidence="2 5" id="KW-0812">Transmembrane</keyword>
<dbReference type="GO" id="GO:0005886">
    <property type="term" value="C:plasma membrane"/>
    <property type="evidence" value="ECO:0007669"/>
    <property type="project" value="UniProtKB-SubCell"/>
</dbReference>
<feature type="transmembrane region" description="Helical" evidence="5">
    <location>
        <begin position="275"/>
        <end position="297"/>
    </location>
</feature>
<dbReference type="InterPro" id="IPR020846">
    <property type="entry name" value="MFS_dom"/>
</dbReference>
<feature type="transmembrane region" description="Helical" evidence="5">
    <location>
        <begin position="49"/>
        <end position="67"/>
    </location>
</feature>